<proteinExistence type="predicted"/>
<dbReference type="EMBL" id="CAJFCW020000002">
    <property type="protein sequence ID" value="CAG9092084.1"/>
    <property type="molecule type" value="Genomic_DNA"/>
</dbReference>
<dbReference type="AlphaFoldDB" id="A0A811K5V5"/>
<dbReference type="PANTHER" id="PTHR15726:SF7">
    <property type="entry name" value="NUCLEAR FALLOUT, ISOFORM J"/>
    <property type="match status" value="1"/>
</dbReference>
<reference evidence="11" key="1">
    <citation type="submission" date="2020-09" db="EMBL/GenBank/DDBJ databases">
        <authorList>
            <person name="Kikuchi T."/>
        </authorList>
    </citation>
    <scope>NUCLEOTIDE SEQUENCE</scope>
    <source>
        <strain evidence="11">SH1</strain>
    </source>
</reference>
<keyword evidence="12" id="KW-1185">Reference proteome</keyword>
<dbReference type="GO" id="GO:0030496">
    <property type="term" value="C:midbody"/>
    <property type="evidence" value="ECO:0007669"/>
    <property type="project" value="UniProtKB-SubCell"/>
</dbReference>
<organism evidence="11 12">
    <name type="scientific">Bursaphelenchus okinawaensis</name>
    <dbReference type="NCBI Taxonomy" id="465554"/>
    <lineage>
        <taxon>Eukaryota</taxon>
        <taxon>Metazoa</taxon>
        <taxon>Ecdysozoa</taxon>
        <taxon>Nematoda</taxon>
        <taxon>Chromadorea</taxon>
        <taxon>Rhabditida</taxon>
        <taxon>Tylenchina</taxon>
        <taxon>Tylenchomorpha</taxon>
        <taxon>Aphelenchoidea</taxon>
        <taxon>Aphelenchoididae</taxon>
        <taxon>Bursaphelenchus</taxon>
    </lineage>
</organism>
<evidence type="ECO:0000256" key="4">
    <source>
        <dbReference type="ARBA" id="ARBA00022448"/>
    </source>
</evidence>
<evidence type="ECO:0000256" key="8">
    <source>
        <dbReference type="SAM" id="Coils"/>
    </source>
</evidence>
<gene>
    <name evidence="11" type="ORF">BOKJ2_LOCUS3369</name>
</gene>
<dbReference type="InterPro" id="IPR057316">
    <property type="entry name" value="Rab11-FIP3/4_dom"/>
</dbReference>
<dbReference type="PROSITE" id="PS51511">
    <property type="entry name" value="FIP_RBD"/>
    <property type="match status" value="1"/>
</dbReference>
<feature type="compositionally biased region" description="Basic and acidic residues" evidence="9">
    <location>
        <begin position="429"/>
        <end position="440"/>
    </location>
</feature>
<keyword evidence="6 8" id="KW-0175">Coiled coil</keyword>
<dbReference type="InterPro" id="IPR037245">
    <property type="entry name" value="FIP-RBD_C_sf"/>
</dbReference>
<evidence type="ECO:0000256" key="9">
    <source>
        <dbReference type="SAM" id="MobiDB-lite"/>
    </source>
</evidence>
<feature type="compositionally biased region" description="Pro residues" evidence="9">
    <location>
        <begin position="484"/>
        <end position="496"/>
    </location>
</feature>
<feature type="compositionally biased region" description="Polar residues" evidence="9">
    <location>
        <begin position="417"/>
        <end position="426"/>
    </location>
</feature>
<dbReference type="Gene3D" id="1.20.5.2440">
    <property type="match status" value="1"/>
</dbReference>
<feature type="region of interest" description="Disordered" evidence="9">
    <location>
        <begin position="371"/>
        <end position="391"/>
    </location>
</feature>
<dbReference type="GO" id="GO:0032465">
    <property type="term" value="P:regulation of cytokinesis"/>
    <property type="evidence" value="ECO:0007669"/>
    <property type="project" value="TreeGrafter"/>
</dbReference>
<evidence type="ECO:0000256" key="1">
    <source>
        <dbReference type="ARBA" id="ARBA00004214"/>
    </source>
</evidence>
<name>A0A811K5V5_9BILA</name>
<evidence type="ECO:0000256" key="6">
    <source>
        <dbReference type="ARBA" id="ARBA00023054"/>
    </source>
</evidence>
<evidence type="ECO:0000256" key="3">
    <source>
        <dbReference type="ARBA" id="ARBA00004654"/>
    </source>
</evidence>
<keyword evidence="4" id="KW-0813">Transport</keyword>
<evidence type="ECO:0000256" key="2">
    <source>
        <dbReference type="ARBA" id="ARBA00004626"/>
    </source>
</evidence>
<comment type="caution">
    <text evidence="11">The sequence shown here is derived from an EMBL/GenBank/DDBJ whole genome shotgun (WGS) entry which is preliminary data.</text>
</comment>
<evidence type="ECO:0000256" key="5">
    <source>
        <dbReference type="ARBA" id="ARBA00022753"/>
    </source>
</evidence>
<dbReference type="GO" id="GO:0032456">
    <property type="term" value="P:endocytic recycling"/>
    <property type="evidence" value="ECO:0007669"/>
    <property type="project" value="TreeGrafter"/>
</dbReference>
<feature type="compositionally biased region" description="Low complexity" evidence="9">
    <location>
        <begin position="54"/>
        <end position="66"/>
    </location>
</feature>
<evidence type="ECO:0000313" key="11">
    <source>
        <dbReference type="EMBL" id="CAD5210788.1"/>
    </source>
</evidence>
<sequence>MSRLRQERIRNAFQASSSMGLEAGAASSTAVASRLFARSRKNSYSSEPELIQMDGSSSDPSDPVGSMALEMTDLSKRLHECQEEKNQLSLERTRLRAENNSLQEQIHSLEYQHATAVANLEERLESERQRAKEGVQRVEREKQLELESINYKQQVLERDLENARKECQRLQDEYDDIRHKYDVQQNEMDDIKNLNSELEKEKKLLRSQFETYRREAEDELQEQQDRLDQLSQETDELRGMRNGTRQRHGSVDLIQELELRCESLKQDNKELRENVEELKGQLLTQSVQSGQMLLANGPSLAAELSGMDSDEVGWASRCSACSDHQVKKQELMKALHEQELCNQQLRKYIDNILLRVVELYPEILEIASSSCHQNEANKPGPNTSRSASEANSSVFGSLRAALAYASFRRPQKPPTSPTFTSEQWTTIPEEPRSRSVDGEHNTSFGAKLYSYLPSSRLFRRSTKPEDIKMEEKDENPVTADENRPSPPPPDPIIERS</sequence>
<dbReference type="Pfam" id="PF09457">
    <property type="entry name" value="RBD-FIP"/>
    <property type="match status" value="1"/>
</dbReference>
<evidence type="ECO:0000259" key="10">
    <source>
        <dbReference type="PROSITE" id="PS51511"/>
    </source>
</evidence>
<feature type="domain" description="FIP-RBD" evidence="10">
    <location>
        <begin position="305"/>
        <end position="367"/>
    </location>
</feature>
<dbReference type="InterPro" id="IPR019018">
    <property type="entry name" value="Rab-bd_FIP-RBD"/>
</dbReference>
<dbReference type="GO" id="GO:0055038">
    <property type="term" value="C:recycling endosome membrane"/>
    <property type="evidence" value="ECO:0007669"/>
    <property type="project" value="UniProtKB-SubCell"/>
</dbReference>
<dbReference type="Proteomes" id="UP000783686">
    <property type="component" value="Unassembled WGS sequence"/>
</dbReference>
<feature type="region of interest" description="Disordered" evidence="9">
    <location>
        <begin position="39"/>
        <end position="67"/>
    </location>
</feature>
<accession>A0A811K5V5</accession>
<evidence type="ECO:0000256" key="7">
    <source>
        <dbReference type="ARBA" id="ARBA00023136"/>
    </source>
</evidence>
<dbReference type="Proteomes" id="UP000614601">
    <property type="component" value="Unassembled WGS sequence"/>
</dbReference>
<keyword evidence="7" id="KW-0472">Membrane</keyword>
<dbReference type="EMBL" id="CAJFDH010000002">
    <property type="protein sequence ID" value="CAD5210788.1"/>
    <property type="molecule type" value="Genomic_DNA"/>
</dbReference>
<feature type="region of interest" description="Disordered" evidence="9">
    <location>
        <begin position="406"/>
        <end position="441"/>
    </location>
</feature>
<feature type="region of interest" description="Disordered" evidence="9">
    <location>
        <begin position="459"/>
        <end position="496"/>
    </location>
</feature>
<dbReference type="PANTHER" id="PTHR15726">
    <property type="entry name" value="RAB11-FAMILY INTERACTING PROTEIN"/>
    <property type="match status" value="1"/>
</dbReference>
<evidence type="ECO:0000313" key="12">
    <source>
        <dbReference type="Proteomes" id="UP000614601"/>
    </source>
</evidence>
<dbReference type="GO" id="GO:0032154">
    <property type="term" value="C:cleavage furrow"/>
    <property type="evidence" value="ECO:0007669"/>
    <property type="project" value="UniProtKB-SubCell"/>
</dbReference>
<protein>
    <recommendedName>
        <fullName evidence="10">FIP-RBD domain-containing protein</fullName>
    </recommendedName>
</protein>
<keyword evidence="5" id="KW-0967">Endosome</keyword>
<dbReference type="GO" id="GO:0030139">
    <property type="term" value="C:endocytic vesicle"/>
    <property type="evidence" value="ECO:0007669"/>
    <property type="project" value="TreeGrafter"/>
</dbReference>
<dbReference type="OrthoDB" id="418358at2759"/>
<dbReference type="SUPFAM" id="SSF144270">
    <property type="entry name" value="Eferin C-derminal domain-like"/>
    <property type="match status" value="1"/>
</dbReference>
<feature type="compositionally biased region" description="Basic and acidic residues" evidence="9">
    <location>
        <begin position="462"/>
        <end position="483"/>
    </location>
</feature>
<dbReference type="Pfam" id="PF25450">
    <property type="entry name" value="Rab11-FIP3"/>
    <property type="match status" value="1"/>
</dbReference>
<dbReference type="InterPro" id="IPR051977">
    <property type="entry name" value="Rab11-interacting_regulator"/>
</dbReference>
<feature type="coiled-coil region" evidence="8">
    <location>
        <begin position="71"/>
        <end position="288"/>
    </location>
</feature>
<comment type="subcellular location">
    <subcellularLocation>
        <location evidence="2">Cleavage furrow</location>
    </subcellularLocation>
    <subcellularLocation>
        <location evidence="1">Midbody</location>
    </subcellularLocation>
    <subcellularLocation>
        <location evidence="3">Recycling endosome membrane</location>
        <topology evidence="3">Peripheral membrane protein</topology>
    </subcellularLocation>
</comment>